<comment type="caution">
    <text evidence="1">The sequence shown here is derived from an EMBL/GenBank/DDBJ whole genome shotgun (WGS) entry which is preliminary data.</text>
</comment>
<accession>A0ACB8UA47</accession>
<evidence type="ECO:0000313" key="2">
    <source>
        <dbReference type="Proteomes" id="UP001055072"/>
    </source>
</evidence>
<reference evidence="1" key="1">
    <citation type="journal article" date="2021" name="Environ. Microbiol.">
        <title>Gene family expansions and transcriptome signatures uncover fungal adaptations to wood decay.</title>
        <authorList>
            <person name="Hage H."/>
            <person name="Miyauchi S."/>
            <person name="Viragh M."/>
            <person name="Drula E."/>
            <person name="Min B."/>
            <person name="Chaduli D."/>
            <person name="Navarro D."/>
            <person name="Favel A."/>
            <person name="Norest M."/>
            <person name="Lesage-Meessen L."/>
            <person name="Balint B."/>
            <person name="Merenyi Z."/>
            <person name="de Eugenio L."/>
            <person name="Morin E."/>
            <person name="Martinez A.T."/>
            <person name="Baldrian P."/>
            <person name="Stursova M."/>
            <person name="Martinez M.J."/>
            <person name="Novotny C."/>
            <person name="Magnuson J.K."/>
            <person name="Spatafora J.W."/>
            <person name="Maurice S."/>
            <person name="Pangilinan J."/>
            <person name="Andreopoulos W."/>
            <person name="LaButti K."/>
            <person name="Hundley H."/>
            <person name="Na H."/>
            <person name="Kuo A."/>
            <person name="Barry K."/>
            <person name="Lipzen A."/>
            <person name="Henrissat B."/>
            <person name="Riley R."/>
            <person name="Ahrendt S."/>
            <person name="Nagy L.G."/>
            <person name="Grigoriev I.V."/>
            <person name="Martin F."/>
            <person name="Rosso M.N."/>
        </authorList>
    </citation>
    <scope>NUCLEOTIDE SEQUENCE</scope>
    <source>
        <strain evidence="1">CBS 384.51</strain>
    </source>
</reference>
<dbReference type="EMBL" id="MU274906">
    <property type="protein sequence ID" value="KAI0091188.1"/>
    <property type="molecule type" value="Genomic_DNA"/>
</dbReference>
<organism evidence="1 2">
    <name type="scientific">Irpex rosettiformis</name>
    <dbReference type="NCBI Taxonomy" id="378272"/>
    <lineage>
        <taxon>Eukaryota</taxon>
        <taxon>Fungi</taxon>
        <taxon>Dikarya</taxon>
        <taxon>Basidiomycota</taxon>
        <taxon>Agaricomycotina</taxon>
        <taxon>Agaricomycetes</taxon>
        <taxon>Polyporales</taxon>
        <taxon>Irpicaceae</taxon>
        <taxon>Irpex</taxon>
    </lineage>
</organism>
<sequence>MAYARFNEREANPNPHVSFITARSGHDPADEENARQLLRALAAQVRPVMKGHGLVVNNLQEYQYNDVFLGRNWNSGERVGESLSSAIVKIVLRGRSGRFQPISWLLGTLCHELAHIKHMNHGPGFEALNAQLCKEVRQLQNKGYYGDGLWSSGQRLADSAQVGGPGLTDYKLPEYLCGGAQSRAPPPSTQRRRRRRNEGPSNHTGRQTAKKRKAGARVTAKDAFEGAGRSLIDDIEDGNPKKEGTGFRKQAGSKKAREERALAVERRLLALQNLKAESPAAEDSVSGSESEYDEPENLETDQDRRRTLLESDANAGKLKQTTLYDFANDFLLPSSHAATSSDNDSSTANGKSKASKRAGASMPVPSSSKRQRKVTAGRAVGNKSLTDFFTSEPETRNADEDSNDDRQQSKKQKKVQKSSSGSLSYGGLVQDEMTFRKKEALGMQAGSIRMLGDRRAAGSANSQLAGRSRLLDLIPEKTTKGSSGGDHEAAKDAAWSCAVCTLTNEPIHLACSACGTPRSESSWRGDS</sequence>
<evidence type="ECO:0000313" key="1">
    <source>
        <dbReference type="EMBL" id="KAI0091188.1"/>
    </source>
</evidence>
<keyword evidence="2" id="KW-1185">Reference proteome</keyword>
<name>A0ACB8UA47_9APHY</name>
<protein>
    <submittedName>
        <fullName evidence="1">WLM domain-containing protein</fullName>
    </submittedName>
</protein>
<proteinExistence type="predicted"/>
<dbReference type="Proteomes" id="UP001055072">
    <property type="component" value="Unassembled WGS sequence"/>
</dbReference>
<gene>
    <name evidence="1" type="ORF">BDY19DRAFT_886434</name>
</gene>